<organism evidence="2 3">
    <name type="scientific">Martelella mangrovi</name>
    <dbReference type="NCBI Taxonomy" id="1397477"/>
    <lineage>
        <taxon>Bacteria</taxon>
        <taxon>Pseudomonadati</taxon>
        <taxon>Pseudomonadota</taxon>
        <taxon>Alphaproteobacteria</taxon>
        <taxon>Hyphomicrobiales</taxon>
        <taxon>Aurantimonadaceae</taxon>
        <taxon>Martelella</taxon>
    </lineage>
</organism>
<keyword evidence="1" id="KW-0732">Signal</keyword>
<name>A0ABV2I7S6_9HYPH</name>
<reference evidence="2 3" key="1">
    <citation type="submission" date="2024-06" db="EMBL/GenBank/DDBJ databases">
        <title>Genomic Encyclopedia of Type Strains, Phase IV (KMG-IV): sequencing the most valuable type-strain genomes for metagenomic binning, comparative biology and taxonomic classification.</title>
        <authorList>
            <person name="Goeker M."/>
        </authorList>
    </citation>
    <scope>NUCLEOTIDE SEQUENCE [LARGE SCALE GENOMIC DNA]</scope>
    <source>
        <strain evidence="2 3">DSM 28102</strain>
    </source>
</reference>
<feature type="signal peptide" evidence="1">
    <location>
        <begin position="1"/>
        <end position="19"/>
    </location>
</feature>
<evidence type="ECO:0000313" key="3">
    <source>
        <dbReference type="Proteomes" id="UP001549164"/>
    </source>
</evidence>
<keyword evidence="3" id="KW-1185">Reference proteome</keyword>
<gene>
    <name evidence="2" type="ORF">ABID12_000896</name>
</gene>
<proteinExistence type="predicted"/>
<sequence length="64" mass="6814">MTLLRAALLAGLCVTACTADWRCRLFKCLSAFLKQVQSGGEAFSIHVTPWASGTSEPGGKTQVQ</sequence>
<evidence type="ECO:0000313" key="2">
    <source>
        <dbReference type="EMBL" id="MET3598969.1"/>
    </source>
</evidence>
<evidence type="ECO:0000256" key="1">
    <source>
        <dbReference type="SAM" id="SignalP"/>
    </source>
</evidence>
<feature type="chain" id="PRO_5046514398" evidence="1">
    <location>
        <begin position="20"/>
        <end position="64"/>
    </location>
</feature>
<dbReference type="Proteomes" id="UP001549164">
    <property type="component" value="Unassembled WGS sequence"/>
</dbReference>
<protein>
    <submittedName>
        <fullName evidence="2">Uncharacterized protein</fullName>
    </submittedName>
</protein>
<comment type="caution">
    <text evidence="2">The sequence shown here is derived from an EMBL/GenBank/DDBJ whole genome shotgun (WGS) entry which is preliminary data.</text>
</comment>
<accession>A0ABV2I7S6</accession>
<dbReference type="EMBL" id="JBEPLY010000002">
    <property type="protein sequence ID" value="MET3598969.1"/>
    <property type="molecule type" value="Genomic_DNA"/>
</dbReference>